<dbReference type="InterPro" id="IPR052302">
    <property type="entry name" value="Neurotrophin_rcpt-DD"/>
</dbReference>
<accession>A0AAD9PW24</accession>
<feature type="domain" description="TNFR-Cys" evidence="5">
    <location>
        <begin position="75"/>
        <end position="115"/>
    </location>
</feature>
<feature type="disulfide bond" evidence="1">
    <location>
        <begin position="714"/>
        <end position="727"/>
    </location>
</feature>
<feature type="compositionally biased region" description="Acidic residues" evidence="2">
    <location>
        <begin position="889"/>
        <end position="899"/>
    </location>
</feature>
<dbReference type="AlphaFoldDB" id="A0AAD9PW24"/>
<dbReference type="GO" id="GO:0007266">
    <property type="term" value="P:Rho protein signal transduction"/>
    <property type="evidence" value="ECO:0007669"/>
    <property type="project" value="TreeGrafter"/>
</dbReference>
<protein>
    <submittedName>
        <fullName evidence="7">Uncharacterized protein</fullName>
    </submittedName>
</protein>
<dbReference type="PROSITE" id="PS50835">
    <property type="entry name" value="IG_LIKE"/>
    <property type="match status" value="2"/>
</dbReference>
<dbReference type="GO" id="GO:0015026">
    <property type="term" value="F:coreceptor activity"/>
    <property type="evidence" value="ECO:0007669"/>
    <property type="project" value="TreeGrafter"/>
</dbReference>
<feature type="region of interest" description="Disordered" evidence="2">
    <location>
        <begin position="1033"/>
        <end position="1069"/>
    </location>
</feature>
<evidence type="ECO:0000313" key="8">
    <source>
        <dbReference type="Proteomes" id="UP001249851"/>
    </source>
</evidence>
<sequence>MRQLASLLFVWSLRCCFQENMVESFKCGSGQMTVQWPNGTFKQCLHCEECHPGRGLYPHKCGDTVTFPVIIHCKKCDSGKTFSDTYDTSSCKLCHSCAEHEVVTKKCTLSSDTKCNKTCNSGYFFSKPQQVCQTCSHCCLDGKDEEQLQCIYQGLKEFNRYCSPRPDRTCNPSTPTGLVVSTVSTVSLSSSSKHLNEPTSQQQNGKIALILSSVGLGLLFVFVTLGVIYCQRKRIWRRWKRNNCNLRDVGDESVYSDTKGHMSAEGLQQKQNKGFVPTPQGSHTVTPSQTDDELDDLPDVESINPKRPRRRPSRTEEIKVVSVRENLLDDKEFNNAETSRAIDGKGAEGGHERKRSITGPILRRLSSISNDYEPLPVEDPDQSAEAGVPQRKCSRSNSLLNALRKSSIHAVKEEDYKLKVSQIPSMFMSAVWEVKEPTHYSKRIGHEVPGVVAVLCESQSLPREDVTIKLFPNSPEIPQAGSRVKFQCTVRGCQQDLMFYRWFKDKQELQGEANSTLILDPLKVQDFGSYRCEVSRSNKRDDLSRVGSDVVELDVTPAEGKSYRKLAEVFENDLILKETVANLLQKETNVCRKAYKRVAFYYKMTDIADQLERCKNPGEDVLDSLKSTQPDVTVHHFCMNMAESFKCGSGQMTVQWPNGTFKQCLYCAECHPGRGLYPHKCGDTVTFPVKIECKKCDSGKTFSDTYDTSTCKLCHSCAEHEVVTKECTLSSDTKCNRTCNSGYFFSEAQHVCKRCSYCCLDGKDEEQPQCINQGLKAFNRYCSPRPDNTCNPTSSVVSTVSLSSSPKHPYKPATQQQNGKITLILSCVGLGLLFVFIILFGAIYCLRKKIWSRRNVREEYEGNNLGLPQQGVLPTPQGSHTGTPCQTDNELDELPDVESVDPKHSRRRPDRTEEIKVRRLWSGLVWSGHTCHKLWDVAKKRLTGGADDSLREDQLDNKEVENAQTSGIVYGKVAMFLMALKEEQSTCLIEIQYLGLGLGFRGLGLGLGLRLGENVIQQVAEAVNSIVSTSAISAGGPQRKRSRGNSLLDASRKSSIHSVKEENPDPPSEVTIQLVTDGPKIPQAGSRVEFQCTVRGCQQVLYRWYKDEQELQGEDNATLILDPLKVQDFGFYKCEVRSGKRYDSSWVESNVIGLDVTPANGKSYRKLSEAFDSDLNLRETVANLLEKETTACRKAYKHVAFHFNMKDVDHLERRKYPGDDVLVYLETTHPDLTVDRFCKVLKDKNIRRLDIVNKLVGYLI</sequence>
<reference evidence="7" key="1">
    <citation type="journal article" date="2023" name="G3 (Bethesda)">
        <title>Whole genome assembly and annotation of the endangered Caribbean coral Acropora cervicornis.</title>
        <authorList>
            <person name="Selwyn J.D."/>
            <person name="Vollmer S.V."/>
        </authorList>
    </citation>
    <scope>NUCLEOTIDE SEQUENCE</scope>
    <source>
        <strain evidence="7">K2</strain>
    </source>
</reference>
<dbReference type="GO" id="GO:0005035">
    <property type="term" value="F:death receptor activity"/>
    <property type="evidence" value="ECO:0007669"/>
    <property type="project" value="TreeGrafter"/>
</dbReference>
<feature type="transmembrane region" description="Helical" evidence="3">
    <location>
        <begin position="821"/>
        <end position="844"/>
    </location>
</feature>
<keyword evidence="4" id="KW-0732">Signal</keyword>
<dbReference type="PANTHER" id="PTHR46605">
    <property type="entry name" value="TUMOR NECROSIS FACTOR RECEPTOR"/>
    <property type="match status" value="1"/>
</dbReference>
<reference evidence="7" key="2">
    <citation type="journal article" date="2023" name="Science">
        <title>Genomic signatures of disease resistance in endangered staghorn corals.</title>
        <authorList>
            <person name="Vollmer S.V."/>
            <person name="Selwyn J.D."/>
            <person name="Despard B.A."/>
            <person name="Roesel C.L."/>
        </authorList>
    </citation>
    <scope>NUCLEOTIDE SEQUENCE</scope>
    <source>
        <strain evidence="7">K2</strain>
    </source>
</reference>
<dbReference type="PROSITE" id="PS00652">
    <property type="entry name" value="TNFR_NGFR_1"/>
    <property type="match status" value="2"/>
</dbReference>
<dbReference type="GO" id="GO:0048406">
    <property type="term" value="F:nerve growth factor binding"/>
    <property type="evidence" value="ECO:0007669"/>
    <property type="project" value="TreeGrafter"/>
</dbReference>
<name>A0AAD9PW24_ACRCE</name>
<dbReference type="Gene3D" id="2.10.50.10">
    <property type="entry name" value="Tumor Necrosis Factor Receptor, subunit A, domain 2"/>
    <property type="match status" value="2"/>
</dbReference>
<evidence type="ECO:0000256" key="2">
    <source>
        <dbReference type="SAM" id="MobiDB-lite"/>
    </source>
</evidence>
<feature type="region of interest" description="Disordered" evidence="2">
    <location>
        <begin position="864"/>
        <end position="911"/>
    </location>
</feature>
<feature type="signal peptide" evidence="4">
    <location>
        <begin position="1"/>
        <end position="18"/>
    </location>
</feature>
<dbReference type="Proteomes" id="UP001249851">
    <property type="component" value="Unassembled WGS sequence"/>
</dbReference>
<dbReference type="EMBL" id="JARQWQ010000122">
    <property type="protein sequence ID" value="KAK2549715.1"/>
    <property type="molecule type" value="Genomic_DNA"/>
</dbReference>
<dbReference type="SMART" id="SM00208">
    <property type="entry name" value="TNFR"/>
    <property type="match status" value="2"/>
</dbReference>
<keyword evidence="3" id="KW-0812">Transmembrane</keyword>
<feature type="compositionally biased region" description="Acidic residues" evidence="2">
    <location>
        <begin position="290"/>
        <end position="299"/>
    </location>
</feature>
<keyword evidence="8" id="KW-1185">Reference proteome</keyword>
<feature type="domain" description="Ig-like" evidence="6">
    <location>
        <begin position="462"/>
        <end position="544"/>
    </location>
</feature>
<dbReference type="InterPro" id="IPR007110">
    <property type="entry name" value="Ig-like_dom"/>
</dbReference>
<dbReference type="InterPro" id="IPR003598">
    <property type="entry name" value="Ig_sub2"/>
</dbReference>
<dbReference type="PROSITE" id="PS50050">
    <property type="entry name" value="TNFR_NGFR_2"/>
    <property type="match status" value="2"/>
</dbReference>
<dbReference type="InterPro" id="IPR001368">
    <property type="entry name" value="TNFR/NGFR_Cys_rich_reg"/>
</dbReference>
<dbReference type="SMART" id="SM00408">
    <property type="entry name" value="IGc2"/>
    <property type="match status" value="2"/>
</dbReference>
<feature type="compositionally biased region" description="Polar residues" evidence="2">
    <location>
        <begin position="876"/>
        <end position="888"/>
    </location>
</feature>
<keyword evidence="3" id="KW-1133">Transmembrane helix</keyword>
<dbReference type="Gene3D" id="2.60.40.10">
    <property type="entry name" value="Immunoglobulins"/>
    <property type="match status" value="2"/>
</dbReference>
<comment type="caution">
    <text evidence="7">The sequence shown here is derived from an EMBL/GenBank/DDBJ whole genome shotgun (WGS) entry which is preliminary data.</text>
</comment>
<dbReference type="Pfam" id="PF00020">
    <property type="entry name" value="TNFR_c6"/>
    <property type="match status" value="2"/>
</dbReference>
<feature type="compositionally biased region" description="Basic and acidic residues" evidence="2">
    <location>
        <begin position="339"/>
        <end position="351"/>
    </location>
</feature>
<feature type="region of interest" description="Disordered" evidence="2">
    <location>
        <begin position="339"/>
        <end position="391"/>
    </location>
</feature>
<dbReference type="GO" id="GO:0009986">
    <property type="term" value="C:cell surface"/>
    <property type="evidence" value="ECO:0007669"/>
    <property type="project" value="TreeGrafter"/>
</dbReference>
<dbReference type="InterPro" id="IPR013783">
    <property type="entry name" value="Ig-like_fold"/>
</dbReference>
<feature type="disulfide bond" evidence="1">
    <location>
        <begin position="696"/>
        <end position="711"/>
    </location>
</feature>
<feature type="repeat" description="TNFR-Cys" evidence="1">
    <location>
        <begin position="75"/>
        <end position="115"/>
    </location>
</feature>
<evidence type="ECO:0000256" key="1">
    <source>
        <dbReference type="PROSITE-ProRule" id="PRU00206"/>
    </source>
</evidence>
<feature type="domain" description="TNFR-Cys" evidence="5">
    <location>
        <begin position="695"/>
        <end position="735"/>
    </location>
</feature>
<feature type="region of interest" description="Disordered" evidence="2">
    <location>
        <begin position="250"/>
        <end position="317"/>
    </location>
</feature>
<dbReference type="Pfam" id="PF13927">
    <property type="entry name" value="Ig_3"/>
    <property type="match status" value="2"/>
</dbReference>
<dbReference type="SMART" id="SM00409">
    <property type="entry name" value="IG"/>
    <property type="match status" value="2"/>
</dbReference>
<feature type="chain" id="PRO_5042117011" evidence="4">
    <location>
        <begin position="19"/>
        <end position="1260"/>
    </location>
</feature>
<dbReference type="InterPro" id="IPR036179">
    <property type="entry name" value="Ig-like_dom_sf"/>
</dbReference>
<feature type="disulfide bond" evidence="1">
    <location>
        <begin position="97"/>
        <end position="115"/>
    </location>
</feature>
<feature type="domain" description="Ig-like" evidence="6">
    <location>
        <begin position="1067"/>
        <end position="1152"/>
    </location>
</feature>
<feature type="transmembrane region" description="Helical" evidence="3">
    <location>
        <begin position="207"/>
        <end position="230"/>
    </location>
</feature>
<evidence type="ECO:0000313" key="7">
    <source>
        <dbReference type="EMBL" id="KAK2549715.1"/>
    </source>
</evidence>
<feature type="compositionally biased region" description="Polar residues" evidence="2">
    <location>
        <begin position="279"/>
        <end position="289"/>
    </location>
</feature>
<evidence type="ECO:0000256" key="3">
    <source>
        <dbReference type="SAM" id="Phobius"/>
    </source>
</evidence>
<evidence type="ECO:0000259" key="6">
    <source>
        <dbReference type="PROSITE" id="PS50835"/>
    </source>
</evidence>
<feature type="disulfide bond" evidence="1">
    <location>
        <begin position="717"/>
        <end position="735"/>
    </location>
</feature>
<feature type="disulfide bond" evidence="1">
    <location>
        <begin position="94"/>
        <end position="107"/>
    </location>
</feature>
<evidence type="ECO:0000259" key="5">
    <source>
        <dbReference type="PROSITE" id="PS50050"/>
    </source>
</evidence>
<dbReference type="PANTHER" id="PTHR46605:SF2">
    <property type="entry name" value="TNFR-CYS DOMAIN-CONTAINING PROTEIN"/>
    <property type="match status" value="1"/>
</dbReference>
<dbReference type="InterPro" id="IPR003599">
    <property type="entry name" value="Ig_sub"/>
</dbReference>
<keyword evidence="1" id="KW-1015">Disulfide bond</keyword>
<dbReference type="GO" id="GO:0005886">
    <property type="term" value="C:plasma membrane"/>
    <property type="evidence" value="ECO:0007669"/>
    <property type="project" value="TreeGrafter"/>
</dbReference>
<evidence type="ECO:0000256" key="4">
    <source>
        <dbReference type="SAM" id="SignalP"/>
    </source>
</evidence>
<proteinExistence type="predicted"/>
<feature type="repeat" description="TNFR-Cys" evidence="1">
    <location>
        <begin position="695"/>
        <end position="735"/>
    </location>
</feature>
<gene>
    <name evidence="7" type="ORF">P5673_029846</name>
</gene>
<dbReference type="SUPFAM" id="SSF48726">
    <property type="entry name" value="Immunoglobulin"/>
    <property type="match status" value="2"/>
</dbReference>
<organism evidence="7 8">
    <name type="scientific">Acropora cervicornis</name>
    <name type="common">Staghorn coral</name>
    <dbReference type="NCBI Taxonomy" id="6130"/>
    <lineage>
        <taxon>Eukaryota</taxon>
        <taxon>Metazoa</taxon>
        <taxon>Cnidaria</taxon>
        <taxon>Anthozoa</taxon>
        <taxon>Hexacorallia</taxon>
        <taxon>Scleractinia</taxon>
        <taxon>Astrocoeniina</taxon>
        <taxon>Acroporidae</taxon>
        <taxon>Acropora</taxon>
    </lineage>
</organism>
<keyword evidence="3" id="KW-0472">Membrane</keyword>
<dbReference type="CDD" id="cd00096">
    <property type="entry name" value="Ig"/>
    <property type="match status" value="1"/>
</dbReference>
<feature type="disulfide bond" evidence="1">
    <location>
        <begin position="76"/>
        <end position="91"/>
    </location>
</feature>